<dbReference type="Pfam" id="PF02583">
    <property type="entry name" value="Trns_repr_metal"/>
    <property type="match status" value="1"/>
</dbReference>
<organism evidence="1 2">
    <name type="scientific">Oceanobacillus kapialis</name>
    <dbReference type="NCBI Taxonomy" id="481353"/>
    <lineage>
        <taxon>Bacteria</taxon>
        <taxon>Bacillati</taxon>
        <taxon>Bacillota</taxon>
        <taxon>Bacilli</taxon>
        <taxon>Bacillales</taxon>
        <taxon>Bacillaceae</taxon>
        <taxon>Oceanobacillus</taxon>
    </lineage>
</organism>
<keyword evidence="2" id="KW-1185">Reference proteome</keyword>
<comment type="caution">
    <text evidence="1">The sequence shown here is derived from an EMBL/GenBank/DDBJ whole genome shotgun (WGS) entry which is preliminary data.</text>
</comment>
<dbReference type="EMBL" id="JBHUMX010000005">
    <property type="protein sequence ID" value="MFD2627669.1"/>
    <property type="molecule type" value="Genomic_DNA"/>
</dbReference>
<name>A0ABW5PWC7_9BACI</name>
<dbReference type="Gene3D" id="1.20.58.1000">
    <property type="entry name" value="Metal-sensitive repressor, helix protomer"/>
    <property type="match status" value="1"/>
</dbReference>
<dbReference type="Proteomes" id="UP001597451">
    <property type="component" value="Unassembled WGS sequence"/>
</dbReference>
<gene>
    <name evidence="1" type="ORF">ACFSUN_02545</name>
</gene>
<evidence type="ECO:0000313" key="1">
    <source>
        <dbReference type="EMBL" id="MFD2627669.1"/>
    </source>
</evidence>
<protein>
    <submittedName>
        <fullName evidence="1">Metal-sensing transcriptional repressor</fullName>
    </submittedName>
</protein>
<evidence type="ECO:0000313" key="2">
    <source>
        <dbReference type="Proteomes" id="UP001597451"/>
    </source>
</evidence>
<accession>A0ABW5PWC7</accession>
<sequence>MEGQIKGFLRTMEKHQDCKDAITQLSASRSAMDHTISLFVSKT</sequence>
<proteinExistence type="predicted"/>
<dbReference type="RefSeq" id="WP_379560327.1">
    <property type="nucleotide sequence ID" value="NZ_JBHUMX010000005.1"/>
</dbReference>
<dbReference type="InterPro" id="IPR038390">
    <property type="entry name" value="Metal_Tscrpt_repr_sf"/>
</dbReference>
<reference evidence="2" key="1">
    <citation type="journal article" date="2019" name="Int. J. Syst. Evol. Microbiol.">
        <title>The Global Catalogue of Microorganisms (GCM) 10K type strain sequencing project: providing services to taxonomists for standard genome sequencing and annotation.</title>
        <authorList>
            <consortium name="The Broad Institute Genomics Platform"/>
            <consortium name="The Broad Institute Genome Sequencing Center for Infectious Disease"/>
            <person name="Wu L."/>
            <person name="Ma J."/>
        </authorList>
    </citation>
    <scope>NUCLEOTIDE SEQUENCE [LARGE SCALE GENOMIC DNA]</scope>
    <source>
        <strain evidence="2">TISTR 1858</strain>
    </source>
</reference>
<dbReference type="InterPro" id="IPR003735">
    <property type="entry name" value="Metal_Tscrpt_repr"/>
</dbReference>